<gene>
    <name evidence="1" type="ORF">PCO31010_01648</name>
</gene>
<dbReference type="AlphaFoldDB" id="A0A5E4TU08"/>
<proteinExistence type="predicted"/>
<dbReference type="Proteomes" id="UP000343335">
    <property type="component" value="Unassembled WGS sequence"/>
</dbReference>
<protein>
    <submittedName>
        <fullName evidence="1">Uncharacterized protein</fullName>
    </submittedName>
</protein>
<name>A0A5E4TU08_9BURK</name>
<evidence type="ECO:0000313" key="1">
    <source>
        <dbReference type="EMBL" id="VVD91091.1"/>
    </source>
</evidence>
<evidence type="ECO:0000313" key="2">
    <source>
        <dbReference type="Proteomes" id="UP000343335"/>
    </source>
</evidence>
<accession>A0A5E4TU08</accession>
<reference evidence="1 2" key="1">
    <citation type="submission" date="2019-08" db="EMBL/GenBank/DDBJ databases">
        <authorList>
            <person name="Peeters C."/>
        </authorList>
    </citation>
    <scope>NUCLEOTIDE SEQUENCE [LARGE SCALE GENOMIC DNA]</scope>
    <source>
        <strain evidence="1 2">LMG 31010</strain>
    </source>
</reference>
<sequence>MFSVTNTGAALPPNVSAVSQANTPIATDSAYRGALASAIGSKYLMMLGDYGAPSDEPACLPESKEPLVVEAMKIAVEGWQKANPGVPDPGIKFHGM</sequence>
<organism evidence="1 2">
    <name type="scientific">Pandoraea commovens</name>
    <dbReference type="NCBI Taxonomy" id="2508289"/>
    <lineage>
        <taxon>Bacteria</taxon>
        <taxon>Pseudomonadati</taxon>
        <taxon>Pseudomonadota</taxon>
        <taxon>Betaproteobacteria</taxon>
        <taxon>Burkholderiales</taxon>
        <taxon>Burkholderiaceae</taxon>
        <taxon>Pandoraea</taxon>
    </lineage>
</organism>
<dbReference type="EMBL" id="CABPSA010000002">
    <property type="protein sequence ID" value="VVD91091.1"/>
    <property type="molecule type" value="Genomic_DNA"/>
</dbReference>